<dbReference type="PROSITE" id="PS50198">
    <property type="entry name" value="PPIC_PPIASE_2"/>
    <property type="match status" value="1"/>
</dbReference>
<dbReference type="InterPro" id="IPR000297">
    <property type="entry name" value="PPIase_PpiC"/>
</dbReference>
<keyword evidence="5 8" id="KW-0413">Isomerase</keyword>
<keyword evidence="4 5" id="KW-0697">Rotamase</keyword>
<evidence type="ECO:0000256" key="6">
    <source>
        <dbReference type="SAM" id="SignalP"/>
    </source>
</evidence>
<dbReference type="Pfam" id="PF13616">
    <property type="entry name" value="Rotamase_3"/>
    <property type="match status" value="1"/>
</dbReference>
<dbReference type="PROSITE" id="PS01096">
    <property type="entry name" value="PPIC_PPIASE_1"/>
    <property type="match status" value="1"/>
</dbReference>
<dbReference type="PANTHER" id="PTHR47245">
    <property type="entry name" value="PEPTIDYLPROLYL ISOMERASE"/>
    <property type="match status" value="1"/>
</dbReference>
<name>A0A4Z0FAU5_9GAMM</name>
<keyword evidence="9" id="KW-1185">Reference proteome</keyword>
<accession>A0A4Z0FAU5</accession>
<dbReference type="InterPro" id="IPR046357">
    <property type="entry name" value="PPIase_dom_sf"/>
</dbReference>
<dbReference type="OrthoDB" id="14196at2"/>
<dbReference type="RefSeq" id="WP_135280997.1">
    <property type="nucleotide sequence ID" value="NZ_SRIO01000003.1"/>
</dbReference>
<sequence>MITRKSSLPVLLGLTLVLTACDQPKTTGPGYQSAVPGKAVVTVDGTSISEPVFESFAAAQGLSPATAENREARQKLAEQLTDLELLAQDAARQKLDQDPEMASSLLAQYYTTMAGLAVQHYTTDHPLTEEQIQAAYADWVNTLPKTEYHARHILVKDEATAQAILEKLDQGADFAELAAEHSLDPSKSEGGDLGWFTPDQMVEPFSAAVIALKAGETAEAPVQTDFGWHVVRLDETREAEIPKLDEARDTVTNHANNKQIEDYLAELRKNAKVKVDKKIIAGDKPVESKT</sequence>
<evidence type="ECO:0000256" key="4">
    <source>
        <dbReference type="ARBA" id="ARBA00023110"/>
    </source>
</evidence>
<comment type="caution">
    <text evidence="8">The sequence shown here is derived from an EMBL/GenBank/DDBJ whole genome shotgun (WGS) entry which is preliminary data.</text>
</comment>
<evidence type="ECO:0000256" key="3">
    <source>
        <dbReference type="ARBA" id="ARBA00013194"/>
    </source>
</evidence>
<dbReference type="GO" id="GO:0003755">
    <property type="term" value="F:peptidyl-prolyl cis-trans isomerase activity"/>
    <property type="evidence" value="ECO:0007669"/>
    <property type="project" value="UniProtKB-KW"/>
</dbReference>
<dbReference type="EMBL" id="SRIO01000003">
    <property type="protein sequence ID" value="TFZ83580.1"/>
    <property type="molecule type" value="Genomic_DNA"/>
</dbReference>
<gene>
    <name evidence="8" type="ORF">E4680_03525</name>
</gene>
<comment type="catalytic activity">
    <reaction evidence="1">
        <text>[protein]-peptidylproline (omega=180) = [protein]-peptidylproline (omega=0)</text>
        <dbReference type="Rhea" id="RHEA:16237"/>
        <dbReference type="Rhea" id="RHEA-COMP:10747"/>
        <dbReference type="Rhea" id="RHEA-COMP:10748"/>
        <dbReference type="ChEBI" id="CHEBI:83833"/>
        <dbReference type="ChEBI" id="CHEBI:83834"/>
        <dbReference type="EC" id="5.2.1.8"/>
    </reaction>
</comment>
<evidence type="ECO:0000259" key="7">
    <source>
        <dbReference type="PROSITE" id="PS50198"/>
    </source>
</evidence>
<keyword evidence="6" id="KW-0732">Signal</keyword>
<dbReference type="AlphaFoldDB" id="A0A4Z0FAU5"/>
<dbReference type="EC" id="5.2.1.8" evidence="3"/>
<comment type="similarity">
    <text evidence="2">Belongs to the PpiC/parvulin rotamase family.</text>
</comment>
<proteinExistence type="inferred from homology"/>
<evidence type="ECO:0000256" key="5">
    <source>
        <dbReference type="PROSITE-ProRule" id="PRU00278"/>
    </source>
</evidence>
<evidence type="ECO:0000313" key="8">
    <source>
        <dbReference type="EMBL" id="TFZ83580.1"/>
    </source>
</evidence>
<evidence type="ECO:0000313" key="9">
    <source>
        <dbReference type="Proteomes" id="UP000297890"/>
    </source>
</evidence>
<organism evidence="8 9">
    <name type="scientific">Candidatus Macondimonas diazotrophica</name>
    <dbReference type="NCBI Taxonomy" id="2305248"/>
    <lineage>
        <taxon>Bacteria</taxon>
        <taxon>Pseudomonadati</taxon>
        <taxon>Pseudomonadota</taxon>
        <taxon>Gammaproteobacteria</taxon>
        <taxon>Chromatiales</taxon>
        <taxon>Ectothiorhodospiraceae</taxon>
        <taxon>Candidatus Macondimonas</taxon>
    </lineage>
</organism>
<feature type="chain" id="PRO_5021221495" description="peptidylprolyl isomerase" evidence="6">
    <location>
        <begin position="21"/>
        <end position="290"/>
    </location>
</feature>
<evidence type="ECO:0000256" key="2">
    <source>
        <dbReference type="ARBA" id="ARBA00007656"/>
    </source>
</evidence>
<evidence type="ECO:0000256" key="1">
    <source>
        <dbReference type="ARBA" id="ARBA00000971"/>
    </source>
</evidence>
<protein>
    <recommendedName>
        <fullName evidence="3">peptidylprolyl isomerase</fullName>
        <ecNumber evidence="3">5.2.1.8</ecNumber>
    </recommendedName>
</protein>
<dbReference type="PANTHER" id="PTHR47245:SF2">
    <property type="entry name" value="PEPTIDYL-PROLYL CIS-TRANS ISOMERASE HP_0175-RELATED"/>
    <property type="match status" value="1"/>
</dbReference>
<dbReference type="Proteomes" id="UP000297890">
    <property type="component" value="Unassembled WGS sequence"/>
</dbReference>
<dbReference type="PROSITE" id="PS51257">
    <property type="entry name" value="PROKAR_LIPOPROTEIN"/>
    <property type="match status" value="1"/>
</dbReference>
<reference evidence="8 9" key="1">
    <citation type="journal article" date="2019" name="ISME J.">
        <title>Candidatus Macondimonas diazotrophica, a novel gammaproteobacterial genus dominating crude-oil-contaminated coastal sediments.</title>
        <authorList>
            <person name="Karthikeyan S."/>
            <person name="Konstantinidis K."/>
        </authorList>
    </citation>
    <scope>NUCLEOTIDE SEQUENCE [LARGE SCALE GENOMIC DNA]</scope>
    <source>
        <strain evidence="8 9">KTK01</strain>
    </source>
</reference>
<dbReference type="InterPro" id="IPR023058">
    <property type="entry name" value="PPIase_PpiC_CS"/>
</dbReference>
<feature type="domain" description="PpiC" evidence="7">
    <location>
        <begin position="145"/>
        <end position="235"/>
    </location>
</feature>
<dbReference type="InterPro" id="IPR050245">
    <property type="entry name" value="PrsA_foldase"/>
</dbReference>
<feature type="signal peptide" evidence="6">
    <location>
        <begin position="1"/>
        <end position="20"/>
    </location>
</feature>
<dbReference type="Gene3D" id="3.10.50.40">
    <property type="match status" value="1"/>
</dbReference>
<dbReference type="SUPFAM" id="SSF54534">
    <property type="entry name" value="FKBP-like"/>
    <property type="match status" value="1"/>
</dbReference>